<dbReference type="Proteomes" id="UP001277761">
    <property type="component" value="Unassembled WGS sequence"/>
</dbReference>
<keyword evidence="3" id="KW-1185">Reference proteome</keyword>
<keyword evidence="1" id="KW-0732">Signal</keyword>
<evidence type="ECO:0000313" key="3">
    <source>
        <dbReference type="Proteomes" id="UP001277761"/>
    </source>
</evidence>
<comment type="caution">
    <text evidence="2">The sequence shown here is derived from an EMBL/GenBank/DDBJ whole genome shotgun (WGS) entry which is preliminary data.</text>
</comment>
<dbReference type="RefSeq" id="WP_319954203.1">
    <property type="nucleotide sequence ID" value="NZ_JAXAVX010000004.1"/>
</dbReference>
<dbReference type="EMBL" id="JAXAVX010000004">
    <property type="protein sequence ID" value="MDX8152048.1"/>
    <property type="molecule type" value="Genomic_DNA"/>
</dbReference>
<organism evidence="2 3">
    <name type="scientific">Patulibacter brassicae</name>
    <dbReference type="NCBI Taxonomy" id="1705717"/>
    <lineage>
        <taxon>Bacteria</taxon>
        <taxon>Bacillati</taxon>
        <taxon>Actinomycetota</taxon>
        <taxon>Thermoleophilia</taxon>
        <taxon>Solirubrobacterales</taxon>
        <taxon>Patulibacteraceae</taxon>
        <taxon>Patulibacter</taxon>
    </lineage>
</organism>
<protein>
    <submittedName>
        <fullName evidence="2">Uncharacterized protein</fullName>
    </submittedName>
</protein>
<gene>
    <name evidence="2" type="ORF">SK069_10620</name>
</gene>
<name>A0ABU4VJQ5_9ACTN</name>
<evidence type="ECO:0000256" key="1">
    <source>
        <dbReference type="SAM" id="SignalP"/>
    </source>
</evidence>
<reference evidence="2 3" key="1">
    <citation type="submission" date="2023-11" db="EMBL/GenBank/DDBJ databases">
        <authorList>
            <person name="Xu M."/>
            <person name="Jiang T."/>
        </authorList>
    </citation>
    <scope>NUCLEOTIDE SEQUENCE [LARGE SCALE GENOMIC DNA]</scope>
    <source>
        <strain evidence="2 3">SD</strain>
    </source>
</reference>
<accession>A0ABU4VJQ5</accession>
<feature type="chain" id="PRO_5045292752" evidence="1">
    <location>
        <begin position="25"/>
        <end position="138"/>
    </location>
</feature>
<sequence length="138" mass="14609">MRPSSVLTGGLVAALAVAVPAADAKTVRYHNVVSPSGKIACYQMKYGGPAVECSVPGLPRVTDFGDPIIHLSARGHAKIGARSDFPGYPGTQRKLAYGDRWYTGKGGKIRCTMRTSGLTCVNRDGHGFRAAANATKRF</sequence>
<evidence type="ECO:0000313" key="2">
    <source>
        <dbReference type="EMBL" id="MDX8152048.1"/>
    </source>
</evidence>
<proteinExistence type="predicted"/>
<feature type="signal peptide" evidence="1">
    <location>
        <begin position="1"/>
        <end position="24"/>
    </location>
</feature>